<sequence>MSANVGENWARNYSYVARSLASPETVEEVQSLVASASLVRALGSRHSFNDLADTRGQLVSLAAIDPAIDIDSDARTVTVGAGVRYGDLAPVLHAAGWALHNLASLPHISIAGAVATGTHGSGDGNGNLATAVSGLQLVTADGTLLELHRGDPDFDGAVVSLGALGIVTRVTLDLQPTFEVRQDLYDGLPFDDLLADFDAVTSSAYSVSLFTNWLGDEIGTTWLKSRADAAAPPARLFGAVQQPVGRHMLPDQPATNVTQQGGVAGPWSDRLAHFKLGFTPSNGDEIQTEYLVPRRHAVEAISALRALGPRIAPLLLVTEIRTMAADSLWLSGAYGEPAVGLHFTWKPLGDEVLALLPAIEELLLPLGARPHWGKVFTAGREQLEPQYPRLADFLALRDRLDPGRKFGNAYLERTLG</sequence>
<dbReference type="InterPro" id="IPR016167">
    <property type="entry name" value="FAD-bd_PCMH_sub1"/>
</dbReference>
<dbReference type="RefSeq" id="WP_184236226.1">
    <property type="nucleotide sequence ID" value="NZ_JACHMJ010000001.1"/>
</dbReference>
<dbReference type="AlphaFoldDB" id="A0A841AHZ0"/>
<evidence type="ECO:0000256" key="1">
    <source>
        <dbReference type="ARBA" id="ARBA00023002"/>
    </source>
</evidence>
<dbReference type="Gene3D" id="3.30.43.10">
    <property type="entry name" value="Uridine Diphospho-n-acetylenolpyruvylglucosamine Reductase, domain 2"/>
    <property type="match status" value="1"/>
</dbReference>
<feature type="domain" description="FAD-binding PCMH-type" evidence="2">
    <location>
        <begin position="13"/>
        <end position="177"/>
    </location>
</feature>
<dbReference type="Gene3D" id="3.30.70.2530">
    <property type="match status" value="1"/>
</dbReference>
<dbReference type="PIRSF" id="PIRSF000136">
    <property type="entry name" value="LGO_GLO"/>
    <property type="match status" value="1"/>
</dbReference>
<dbReference type="InterPro" id="IPR016171">
    <property type="entry name" value="Vanillyl_alc_oxidase_C-sub2"/>
</dbReference>
<dbReference type="Gene3D" id="3.30.70.2520">
    <property type="match status" value="1"/>
</dbReference>
<dbReference type="SUPFAM" id="SSF56176">
    <property type="entry name" value="FAD-binding/transporter-associated domain-like"/>
    <property type="match status" value="1"/>
</dbReference>
<accession>A0A841AHZ0</accession>
<organism evidence="3 4">
    <name type="scientific">Conyzicola lurida</name>
    <dbReference type="NCBI Taxonomy" id="1172621"/>
    <lineage>
        <taxon>Bacteria</taxon>
        <taxon>Bacillati</taxon>
        <taxon>Actinomycetota</taxon>
        <taxon>Actinomycetes</taxon>
        <taxon>Micrococcales</taxon>
        <taxon>Microbacteriaceae</taxon>
        <taxon>Conyzicola</taxon>
    </lineage>
</organism>
<keyword evidence="4" id="KW-1185">Reference proteome</keyword>
<gene>
    <name evidence="3" type="ORF">HD599_001783</name>
</gene>
<evidence type="ECO:0000313" key="3">
    <source>
        <dbReference type="EMBL" id="MBB5843460.1"/>
    </source>
</evidence>
<keyword evidence="1 3" id="KW-0560">Oxidoreductase</keyword>
<name>A0A841AHZ0_9MICO</name>
<dbReference type="GO" id="GO:0071949">
    <property type="term" value="F:FAD binding"/>
    <property type="evidence" value="ECO:0007669"/>
    <property type="project" value="InterPro"/>
</dbReference>
<dbReference type="InterPro" id="IPR016169">
    <property type="entry name" value="FAD-bd_PCMH_sub2"/>
</dbReference>
<dbReference type="GO" id="GO:0003885">
    <property type="term" value="F:D-arabinono-1,4-lactone oxidase activity"/>
    <property type="evidence" value="ECO:0007669"/>
    <property type="project" value="InterPro"/>
</dbReference>
<dbReference type="InterPro" id="IPR036318">
    <property type="entry name" value="FAD-bd_PCMH-like_sf"/>
</dbReference>
<dbReference type="Pfam" id="PF04030">
    <property type="entry name" value="ALO"/>
    <property type="match status" value="1"/>
</dbReference>
<protein>
    <submittedName>
        <fullName evidence="3">Xylitol oxidase</fullName>
        <ecNumber evidence="3">1.1.3.41</ecNumber>
    </submittedName>
</protein>
<dbReference type="EC" id="1.1.3.41" evidence="3"/>
<dbReference type="InterPro" id="IPR007173">
    <property type="entry name" value="ALO_C"/>
</dbReference>
<evidence type="ECO:0000259" key="2">
    <source>
        <dbReference type="PROSITE" id="PS51387"/>
    </source>
</evidence>
<dbReference type="PROSITE" id="PS51387">
    <property type="entry name" value="FAD_PCMH"/>
    <property type="match status" value="1"/>
</dbReference>
<evidence type="ECO:0000313" key="4">
    <source>
        <dbReference type="Proteomes" id="UP000536685"/>
    </source>
</evidence>
<dbReference type="Gene3D" id="1.10.45.10">
    <property type="entry name" value="Vanillyl-alcohol Oxidase, Chain A, domain 4"/>
    <property type="match status" value="1"/>
</dbReference>
<dbReference type="InterPro" id="IPR016166">
    <property type="entry name" value="FAD-bd_PCMH"/>
</dbReference>
<dbReference type="PANTHER" id="PTHR43762">
    <property type="entry name" value="L-GULONOLACTONE OXIDASE"/>
    <property type="match status" value="1"/>
</dbReference>
<dbReference type="GO" id="GO:0080049">
    <property type="term" value="F:L-gulono-1,4-lactone dehydrogenase activity"/>
    <property type="evidence" value="ECO:0007669"/>
    <property type="project" value="TreeGrafter"/>
</dbReference>
<proteinExistence type="predicted"/>
<dbReference type="EMBL" id="JACHMJ010000001">
    <property type="protein sequence ID" value="MBB5843460.1"/>
    <property type="molecule type" value="Genomic_DNA"/>
</dbReference>
<dbReference type="InterPro" id="IPR006094">
    <property type="entry name" value="Oxid_FAD_bind_N"/>
</dbReference>
<dbReference type="Gene3D" id="3.30.465.10">
    <property type="match status" value="1"/>
</dbReference>
<dbReference type="Proteomes" id="UP000536685">
    <property type="component" value="Unassembled WGS sequence"/>
</dbReference>
<comment type="caution">
    <text evidence="3">The sequence shown here is derived from an EMBL/GenBank/DDBJ whole genome shotgun (WGS) entry which is preliminary data.</text>
</comment>
<dbReference type="GO" id="GO:0050582">
    <property type="term" value="F:xylitol oxidase activity"/>
    <property type="evidence" value="ECO:0007669"/>
    <property type="project" value="UniProtKB-EC"/>
</dbReference>
<dbReference type="PANTHER" id="PTHR43762:SF1">
    <property type="entry name" value="D-ARABINONO-1,4-LACTONE OXIDASE"/>
    <property type="match status" value="1"/>
</dbReference>
<dbReference type="Pfam" id="PF01565">
    <property type="entry name" value="FAD_binding_4"/>
    <property type="match status" value="1"/>
</dbReference>
<dbReference type="InterPro" id="IPR010031">
    <property type="entry name" value="FAD_lactone_oxidase-like"/>
</dbReference>
<reference evidence="3 4" key="1">
    <citation type="submission" date="2020-08" db="EMBL/GenBank/DDBJ databases">
        <title>Sequencing the genomes of 1000 actinobacteria strains.</title>
        <authorList>
            <person name="Klenk H.-P."/>
        </authorList>
    </citation>
    <scope>NUCLEOTIDE SEQUENCE [LARGE SCALE GENOMIC DNA]</scope>
    <source>
        <strain evidence="3 4">DSM 105784</strain>
    </source>
</reference>
<dbReference type="GO" id="GO:0016020">
    <property type="term" value="C:membrane"/>
    <property type="evidence" value="ECO:0007669"/>
    <property type="project" value="InterPro"/>
</dbReference>